<evidence type="ECO:0000313" key="1">
    <source>
        <dbReference type="EMBL" id="JAR90513.1"/>
    </source>
</evidence>
<name>A0A147BI97_IXORI</name>
<proteinExistence type="predicted"/>
<sequence length="83" mass="9514">AQLERLTRSATDRHILKSLGRRYDTQRGKKVDVSLQIREMLQISPLPKHTHAVHDAKKRKARAKALERTLKEQEGVAYVDAAE</sequence>
<keyword evidence="1" id="KW-0808">Transferase</keyword>
<accession>A0A147BI97</accession>
<protein>
    <submittedName>
        <fullName evidence="1">Putative non-ltr rnase hi domain of reverse transcriptase</fullName>
    </submittedName>
</protein>
<organism evidence="1">
    <name type="scientific">Ixodes ricinus</name>
    <name type="common">Common tick</name>
    <name type="synonym">Acarus ricinus</name>
    <dbReference type="NCBI Taxonomy" id="34613"/>
    <lineage>
        <taxon>Eukaryota</taxon>
        <taxon>Metazoa</taxon>
        <taxon>Ecdysozoa</taxon>
        <taxon>Arthropoda</taxon>
        <taxon>Chelicerata</taxon>
        <taxon>Arachnida</taxon>
        <taxon>Acari</taxon>
        <taxon>Parasitiformes</taxon>
        <taxon>Ixodida</taxon>
        <taxon>Ixodoidea</taxon>
        <taxon>Ixodidae</taxon>
        <taxon>Ixodinae</taxon>
        <taxon>Ixodes</taxon>
    </lineage>
</organism>
<dbReference type="GO" id="GO:0003964">
    <property type="term" value="F:RNA-directed DNA polymerase activity"/>
    <property type="evidence" value="ECO:0007669"/>
    <property type="project" value="UniProtKB-KW"/>
</dbReference>
<reference evidence="1" key="1">
    <citation type="journal article" date="2018" name="PLoS Negl. Trop. Dis.">
        <title>Sialome diversity of ticks revealed by RNAseq of single tick salivary glands.</title>
        <authorList>
            <person name="Perner J."/>
            <person name="Kropackova S."/>
            <person name="Kopacek P."/>
            <person name="Ribeiro J.M."/>
        </authorList>
    </citation>
    <scope>NUCLEOTIDE SEQUENCE</scope>
    <source>
        <strain evidence="1">Siblings of single egg batch collected in Ceske Budejovice</strain>
        <tissue evidence="1">Salivary glands</tissue>
    </source>
</reference>
<feature type="non-terminal residue" evidence="1">
    <location>
        <position position="1"/>
    </location>
</feature>
<keyword evidence="1" id="KW-0548">Nucleotidyltransferase</keyword>
<dbReference type="EMBL" id="GEGO01004891">
    <property type="protein sequence ID" value="JAR90513.1"/>
    <property type="molecule type" value="Transcribed_RNA"/>
</dbReference>
<dbReference type="AlphaFoldDB" id="A0A147BI97"/>
<keyword evidence="1" id="KW-0695">RNA-directed DNA polymerase</keyword>